<evidence type="ECO:0000313" key="9">
    <source>
        <dbReference type="EMBL" id="OXR44670.1"/>
    </source>
</evidence>
<keyword evidence="3" id="KW-1003">Cell membrane</keyword>
<organism evidence="9 10">
    <name type="scientific">Nocardia cerradoensis</name>
    <dbReference type="NCBI Taxonomy" id="85688"/>
    <lineage>
        <taxon>Bacteria</taxon>
        <taxon>Bacillati</taxon>
        <taxon>Actinomycetota</taxon>
        <taxon>Actinomycetes</taxon>
        <taxon>Mycobacteriales</taxon>
        <taxon>Nocardiaceae</taxon>
        <taxon>Nocardia</taxon>
    </lineage>
</organism>
<feature type="transmembrane region" description="Helical" evidence="7">
    <location>
        <begin position="242"/>
        <end position="266"/>
    </location>
</feature>
<evidence type="ECO:0000256" key="7">
    <source>
        <dbReference type="SAM" id="Phobius"/>
    </source>
</evidence>
<evidence type="ECO:0000256" key="1">
    <source>
        <dbReference type="ARBA" id="ARBA00004429"/>
    </source>
</evidence>
<comment type="subcellular location">
    <subcellularLocation>
        <location evidence="1">Cell inner membrane</location>
        <topology evidence="1">Multi-pass membrane protein</topology>
    </subcellularLocation>
</comment>
<keyword evidence="6 7" id="KW-0472">Membrane</keyword>
<feature type="transmembrane region" description="Helical" evidence="7">
    <location>
        <begin position="317"/>
        <end position="337"/>
    </location>
</feature>
<dbReference type="Gene3D" id="1.20.1250.20">
    <property type="entry name" value="MFS general substrate transporter like domains"/>
    <property type="match status" value="1"/>
</dbReference>
<sequence>MPESRIGGYRLYSWDDFSKTPRHGESPAVVKVLADVAPLRDIDFRRLWVTNIVTVIGAQLSVVAVPQQIYQITGSSGYVGLAGIFGLVPLIVFGLWGGAVADVMDRRTLLLITSTGTGLTSVAFWLQAAAGVNNVWLVLGLFAVQQAFFAMNQPTRAAIIPRLLPGDLLPAANSLNMTVMQFGAIAGPVLAGALIPVTGLSMLYLLDSIALLATLWAVWRLPAVPPTGVARKAGLSTVVEGFSYLSTQPILLASFAVDIIAMVFGMPRALFPQMAHDTFGDPVTGGVALGLLFAAMSAGAVAGGVFSGWLGHVRRQGMAVVVCIALWGVAMIGFGLAVGATGHQLSVGVGLWIALACLAFGGAVDMFSAALRTSMLQEVATDEMRGRLQGVFTVVVAGGPRIGDVAHGFTAAAMGTAVAAAGGGVLVVIGVLIAAAVFPAFVRYRVPRVHAEIPADQHS</sequence>
<evidence type="ECO:0000256" key="3">
    <source>
        <dbReference type="ARBA" id="ARBA00022475"/>
    </source>
</evidence>
<feature type="transmembrane region" description="Helical" evidence="7">
    <location>
        <begin position="47"/>
        <end position="65"/>
    </location>
</feature>
<feature type="transmembrane region" description="Helical" evidence="7">
    <location>
        <begin position="418"/>
        <end position="442"/>
    </location>
</feature>
<name>A0A231H7B1_9NOCA</name>
<dbReference type="AlphaFoldDB" id="A0A231H7B1"/>
<evidence type="ECO:0000256" key="4">
    <source>
        <dbReference type="ARBA" id="ARBA00022692"/>
    </source>
</evidence>
<gene>
    <name evidence="9" type="primary">entS_1</name>
    <name evidence="9" type="ORF">B7C42_03464</name>
</gene>
<evidence type="ECO:0000313" key="10">
    <source>
        <dbReference type="Proteomes" id="UP000215506"/>
    </source>
</evidence>
<keyword evidence="2" id="KW-0813">Transport</keyword>
<evidence type="ECO:0000256" key="2">
    <source>
        <dbReference type="ARBA" id="ARBA00022448"/>
    </source>
</evidence>
<dbReference type="EMBL" id="NGAF01000006">
    <property type="protein sequence ID" value="OXR44670.1"/>
    <property type="molecule type" value="Genomic_DNA"/>
</dbReference>
<dbReference type="PANTHER" id="PTHR23513:SF9">
    <property type="entry name" value="ENTEROBACTIN EXPORTER ENTS"/>
    <property type="match status" value="1"/>
</dbReference>
<dbReference type="Proteomes" id="UP000215506">
    <property type="component" value="Unassembled WGS sequence"/>
</dbReference>
<protein>
    <submittedName>
        <fullName evidence="9">Enterobactin exporter EntS</fullName>
    </submittedName>
</protein>
<feature type="domain" description="Major facilitator superfamily (MFS) profile" evidence="8">
    <location>
        <begin position="229"/>
        <end position="459"/>
    </location>
</feature>
<evidence type="ECO:0000256" key="6">
    <source>
        <dbReference type="ARBA" id="ARBA00023136"/>
    </source>
</evidence>
<dbReference type="SUPFAM" id="SSF103473">
    <property type="entry name" value="MFS general substrate transporter"/>
    <property type="match status" value="1"/>
</dbReference>
<reference evidence="9 10" key="1">
    <citation type="submission" date="2017-07" db="EMBL/GenBank/DDBJ databases">
        <title>First draft Genome Sequence of Nocardia cerradoensis isolated from human infection.</title>
        <authorList>
            <person name="Carrasco G."/>
        </authorList>
    </citation>
    <scope>NUCLEOTIDE SEQUENCE [LARGE SCALE GENOMIC DNA]</scope>
    <source>
        <strain evidence="9 10">CNM20130759</strain>
    </source>
</reference>
<proteinExistence type="predicted"/>
<feature type="transmembrane region" description="Helical" evidence="7">
    <location>
        <begin position="349"/>
        <end position="371"/>
    </location>
</feature>
<feature type="transmembrane region" description="Helical" evidence="7">
    <location>
        <begin position="172"/>
        <end position="195"/>
    </location>
</feature>
<dbReference type="InterPro" id="IPR010290">
    <property type="entry name" value="TM_effector"/>
</dbReference>
<feature type="transmembrane region" description="Helical" evidence="7">
    <location>
        <begin position="77"/>
        <end position="96"/>
    </location>
</feature>
<keyword evidence="5 7" id="KW-1133">Transmembrane helix</keyword>
<dbReference type="GO" id="GO:0005886">
    <property type="term" value="C:plasma membrane"/>
    <property type="evidence" value="ECO:0007669"/>
    <property type="project" value="UniProtKB-SubCell"/>
</dbReference>
<comment type="caution">
    <text evidence="9">The sequence shown here is derived from an EMBL/GenBank/DDBJ whole genome shotgun (WGS) entry which is preliminary data.</text>
</comment>
<feature type="transmembrane region" description="Helical" evidence="7">
    <location>
        <begin position="286"/>
        <end position="310"/>
    </location>
</feature>
<dbReference type="PANTHER" id="PTHR23513">
    <property type="entry name" value="INTEGRAL MEMBRANE EFFLUX PROTEIN-RELATED"/>
    <property type="match status" value="1"/>
</dbReference>
<evidence type="ECO:0000259" key="8">
    <source>
        <dbReference type="PROSITE" id="PS50850"/>
    </source>
</evidence>
<dbReference type="PROSITE" id="PS50850">
    <property type="entry name" value="MFS"/>
    <property type="match status" value="1"/>
</dbReference>
<keyword evidence="4 7" id="KW-0812">Transmembrane</keyword>
<dbReference type="GO" id="GO:0022857">
    <property type="term" value="F:transmembrane transporter activity"/>
    <property type="evidence" value="ECO:0007669"/>
    <property type="project" value="InterPro"/>
</dbReference>
<dbReference type="CDD" id="cd06173">
    <property type="entry name" value="MFS_MefA_like"/>
    <property type="match status" value="1"/>
</dbReference>
<dbReference type="InterPro" id="IPR036259">
    <property type="entry name" value="MFS_trans_sf"/>
</dbReference>
<accession>A0A231H7B1</accession>
<dbReference type="InterPro" id="IPR020846">
    <property type="entry name" value="MFS_dom"/>
</dbReference>
<dbReference type="Pfam" id="PF05977">
    <property type="entry name" value="MFS_3"/>
    <property type="match status" value="1"/>
</dbReference>
<keyword evidence="10" id="KW-1185">Reference proteome</keyword>
<evidence type="ECO:0000256" key="5">
    <source>
        <dbReference type="ARBA" id="ARBA00022989"/>
    </source>
</evidence>
<feature type="transmembrane region" description="Helical" evidence="7">
    <location>
        <begin position="391"/>
        <end position="412"/>
    </location>
</feature>